<feature type="compositionally biased region" description="Low complexity" evidence="1">
    <location>
        <begin position="171"/>
        <end position="197"/>
    </location>
</feature>
<protein>
    <submittedName>
        <fullName evidence="2">Uncharacterized protein</fullName>
    </submittedName>
</protein>
<dbReference type="PRINTS" id="PR01217">
    <property type="entry name" value="PRICHEXTENSN"/>
</dbReference>
<evidence type="ECO:0000313" key="3">
    <source>
        <dbReference type="Proteomes" id="UP000297245"/>
    </source>
</evidence>
<feature type="compositionally biased region" description="Basic residues" evidence="1">
    <location>
        <begin position="53"/>
        <end position="66"/>
    </location>
</feature>
<dbReference type="OrthoDB" id="3071550at2759"/>
<name>A0A4S8L8I9_DENBC</name>
<dbReference type="EMBL" id="ML179575">
    <property type="protein sequence ID" value="THU84870.1"/>
    <property type="molecule type" value="Genomic_DNA"/>
</dbReference>
<organism evidence="2 3">
    <name type="scientific">Dendrothele bispora (strain CBS 962.96)</name>
    <dbReference type="NCBI Taxonomy" id="1314807"/>
    <lineage>
        <taxon>Eukaryota</taxon>
        <taxon>Fungi</taxon>
        <taxon>Dikarya</taxon>
        <taxon>Basidiomycota</taxon>
        <taxon>Agaricomycotina</taxon>
        <taxon>Agaricomycetes</taxon>
        <taxon>Agaricomycetidae</taxon>
        <taxon>Agaricales</taxon>
        <taxon>Agaricales incertae sedis</taxon>
        <taxon>Dendrothele</taxon>
    </lineage>
</organism>
<keyword evidence="3" id="KW-1185">Reference proteome</keyword>
<accession>A0A4S8L8I9</accession>
<reference evidence="2 3" key="1">
    <citation type="journal article" date="2019" name="Nat. Ecol. Evol.">
        <title>Megaphylogeny resolves global patterns of mushroom evolution.</title>
        <authorList>
            <person name="Varga T."/>
            <person name="Krizsan K."/>
            <person name="Foldi C."/>
            <person name="Dima B."/>
            <person name="Sanchez-Garcia M."/>
            <person name="Sanchez-Ramirez S."/>
            <person name="Szollosi G.J."/>
            <person name="Szarkandi J.G."/>
            <person name="Papp V."/>
            <person name="Albert L."/>
            <person name="Andreopoulos W."/>
            <person name="Angelini C."/>
            <person name="Antonin V."/>
            <person name="Barry K.W."/>
            <person name="Bougher N.L."/>
            <person name="Buchanan P."/>
            <person name="Buyck B."/>
            <person name="Bense V."/>
            <person name="Catcheside P."/>
            <person name="Chovatia M."/>
            <person name="Cooper J."/>
            <person name="Damon W."/>
            <person name="Desjardin D."/>
            <person name="Finy P."/>
            <person name="Geml J."/>
            <person name="Haridas S."/>
            <person name="Hughes K."/>
            <person name="Justo A."/>
            <person name="Karasinski D."/>
            <person name="Kautmanova I."/>
            <person name="Kiss B."/>
            <person name="Kocsube S."/>
            <person name="Kotiranta H."/>
            <person name="LaButti K.M."/>
            <person name="Lechner B.E."/>
            <person name="Liimatainen K."/>
            <person name="Lipzen A."/>
            <person name="Lukacs Z."/>
            <person name="Mihaltcheva S."/>
            <person name="Morgado L.N."/>
            <person name="Niskanen T."/>
            <person name="Noordeloos M.E."/>
            <person name="Ohm R.A."/>
            <person name="Ortiz-Santana B."/>
            <person name="Ovrebo C."/>
            <person name="Racz N."/>
            <person name="Riley R."/>
            <person name="Savchenko A."/>
            <person name="Shiryaev A."/>
            <person name="Soop K."/>
            <person name="Spirin V."/>
            <person name="Szebenyi C."/>
            <person name="Tomsovsky M."/>
            <person name="Tulloss R.E."/>
            <person name="Uehling J."/>
            <person name="Grigoriev I.V."/>
            <person name="Vagvolgyi C."/>
            <person name="Papp T."/>
            <person name="Martin F.M."/>
            <person name="Miettinen O."/>
            <person name="Hibbett D.S."/>
            <person name="Nagy L.G."/>
        </authorList>
    </citation>
    <scope>NUCLEOTIDE SEQUENCE [LARGE SCALE GENOMIC DNA]</scope>
    <source>
        <strain evidence="2 3">CBS 962.96</strain>
    </source>
</reference>
<feature type="region of interest" description="Disordered" evidence="1">
    <location>
        <begin position="44"/>
        <end position="312"/>
    </location>
</feature>
<proteinExistence type="predicted"/>
<feature type="region of interest" description="Disordered" evidence="1">
    <location>
        <begin position="1"/>
        <end position="21"/>
    </location>
</feature>
<gene>
    <name evidence="2" type="ORF">K435DRAFT_869818</name>
</gene>
<evidence type="ECO:0000313" key="2">
    <source>
        <dbReference type="EMBL" id="THU84870.1"/>
    </source>
</evidence>
<feature type="compositionally biased region" description="Low complexity" evidence="1">
    <location>
        <begin position="213"/>
        <end position="229"/>
    </location>
</feature>
<dbReference type="Proteomes" id="UP000297245">
    <property type="component" value="Unassembled WGS sequence"/>
</dbReference>
<evidence type="ECO:0000256" key="1">
    <source>
        <dbReference type="SAM" id="MobiDB-lite"/>
    </source>
</evidence>
<sequence length="312" mass="34151">MRYGESEQSHSNSDILKSKRSMPQLDGVWKGFLKELDEDPLTFQLPSNLAQTHSHHNSQPRCRGHRSVSSSIPKSKSTHDLSVHADMPPPGRRNKPLQRSPFSEPLYTPLSSPKPNRPKLILSQTPKDPLHELDEGDLTLSFPAPPPLFIRRKVGPLPALKPRSDTPPSPAMCSSTSSSDSTPVATPTTATPTQSSPKIPPLMITKKSSSSVIAPLSPTASIPSPSSPRDFSDPRSRSLRLIQSISDLPSSRSRAPGGPKMSLDRERDLRTVSSARRRCSSQKNPKPTAETQYPYSQNPPQGPLEWDVGVAF</sequence>
<feature type="compositionally biased region" description="Polar residues" evidence="1">
    <location>
        <begin position="281"/>
        <end position="299"/>
    </location>
</feature>
<dbReference type="AlphaFoldDB" id="A0A4S8L8I9"/>